<dbReference type="Pfam" id="PF22692">
    <property type="entry name" value="LlgE_F_G_D1"/>
    <property type="match status" value="1"/>
</dbReference>
<dbReference type="InterPro" id="IPR012836">
    <property type="entry name" value="FlgF"/>
</dbReference>
<feature type="domain" description="Flagellar basal-body/hook protein C-terminal" evidence="6">
    <location>
        <begin position="183"/>
        <end position="225"/>
    </location>
</feature>
<organism evidence="8 9">
    <name type="scientific">Desulfarculus baarsii (strain ATCC 33931 / DSM 2075 / LMG 7858 / VKM B-1802 / 2st14)</name>
    <dbReference type="NCBI Taxonomy" id="644282"/>
    <lineage>
        <taxon>Bacteria</taxon>
        <taxon>Pseudomonadati</taxon>
        <taxon>Thermodesulfobacteriota</taxon>
        <taxon>Desulfarculia</taxon>
        <taxon>Desulfarculales</taxon>
        <taxon>Desulfarculaceae</taxon>
        <taxon>Desulfarculus</taxon>
    </lineage>
</organism>
<evidence type="ECO:0000256" key="2">
    <source>
        <dbReference type="ARBA" id="ARBA00009677"/>
    </source>
</evidence>
<dbReference type="Pfam" id="PF00460">
    <property type="entry name" value="Flg_bb_rod"/>
    <property type="match status" value="1"/>
</dbReference>
<dbReference type="SUPFAM" id="SSF117143">
    <property type="entry name" value="Flagellar hook protein flgE"/>
    <property type="match status" value="1"/>
</dbReference>
<feature type="domain" description="Flagellar basal body rod protein N-terminal" evidence="5">
    <location>
        <begin position="20"/>
        <end position="37"/>
    </location>
</feature>
<dbReference type="Pfam" id="PF06429">
    <property type="entry name" value="Flg_bbr_C"/>
    <property type="match status" value="1"/>
</dbReference>
<comment type="similarity">
    <text evidence="2 4">Belongs to the flagella basal body rod proteins family.</text>
</comment>
<keyword evidence="8" id="KW-0969">Cilium</keyword>
<dbReference type="PROSITE" id="PS00588">
    <property type="entry name" value="FLAGELLA_BB_ROD"/>
    <property type="match status" value="1"/>
</dbReference>
<dbReference type="KEGG" id="dbr:Deba_2329"/>
<feature type="domain" description="Flagellar hook protein FlgE/F/G-like D1" evidence="7">
    <location>
        <begin position="70"/>
        <end position="135"/>
    </location>
</feature>
<dbReference type="InterPro" id="IPR010930">
    <property type="entry name" value="Flg_bb/hook_C_dom"/>
</dbReference>
<protein>
    <submittedName>
        <fullName evidence="8">Flagellar basal-body rod protein FlgF</fullName>
    </submittedName>
</protein>
<evidence type="ECO:0000259" key="7">
    <source>
        <dbReference type="Pfam" id="PF22692"/>
    </source>
</evidence>
<reference evidence="8 9" key="1">
    <citation type="journal article" date="2010" name="Stand. Genomic Sci.">
        <title>Complete genome sequence of Desulfarculus baarsii type strain (2st14).</title>
        <authorList>
            <person name="Sun H."/>
            <person name="Spring S."/>
            <person name="Lapidus A."/>
            <person name="Davenport K."/>
            <person name="Del Rio T.G."/>
            <person name="Tice H."/>
            <person name="Nolan M."/>
            <person name="Copeland A."/>
            <person name="Cheng J.F."/>
            <person name="Lucas S."/>
            <person name="Tapia R."/>
            <person name="Goodwin L."/>
            <person name="Pitluck S."/>
            <person name="Ivanova N."/>
            <person name="Pagani I."/>
            <person name="Mavromatis K."/>
            <person name="Ovchinnikova G."/>
            <person name="Pati A."/>
            <person name="Chen A."/>
            <person name="Palaniappan K."/>
            <person name="Hauser L."/>
            <person name="Chang Y.J."/>
            <person name="Jeffries C.D."/>
            <person name="Detter J.C."/>
            <person name="Han C."/>
            <person name="Rohde M."/>
            <person name="Brambilla E."/>
            <person name="Goker M."/>
            <person name="Woyke T."/>
            <person name="Bristow J."/>
            <person name="Eisen J.A."/>
            <person name="Markowitz V."/>
            <person name="Hugenholtz P."/>
            <person name="Kyrpides N.C."/>
            <person name="Klenk H.P."/>
            <person name="Land M."/>
        </authorList>
    </citation>
    <scope>NUCLEOTIDE SEQUENCE [LARGE SCALE GENOMIC DNA]</scope>
    <source>
        <strain evidence="9">ATCC 33931 / DSM 2075 / LMG 7858 / VKM B-1802 / 2st14</strain>
    </source>
</reference>
<evidence type="ECO:0000259" key="6">
    <source>
        <dbReference type="Pfam" id="PF06429"/>
    </source>
</evidence>
<dbReference type="InterPro" id="IPR020013">
    <property type="entry name" value="Flagellar_FlgE/F/G"/>
</dbReference>
<accession>E1QJE8</accession>
<dbReference type="InterPro" id="IPR019776">
    <property type="entry name" value="Flagellar_basal_body_rod_CS"/>
</dbReference>
<dbReference type="InterPro" id="IPR053967">
    <property type="entry name" value="LlgE_F_G-like_D1"/>
</dbReference>
<dbReference type="OrthoDB" id="9804559at2"/>
<dbReference type="AlphaFoldDB" id="E1QJE8"/>
<keyword evidence="3 4" id="KW-0975">Bacterial flagellum</keyword>
<sequence length="231" mass="24331">MFYDQGLADAACGSLMQIRHMDVTANNLANVSTTGFKGDRLIFDDMLSREMQVDFSQGSLQETGNPLDVALSGDGFFMIRTPGGDRLTRSGAFKMDANGALVTSEGHAVLDSAGQPVTLNPSGGQVFIDSEGNVSQDGAQVATLAVVEVQNKAALQKDGRTAFSGADGQLPPTAPAADVVVNQGSLEMSNVTVVDQMVNMITAQRAFESYQKAVHSLQEIDQKAVSQVGKV</sequence>
<proteinExistence type="inferred from homology"/>
<dbReference type="eggNOG" id="COG4786">
    <property type="taxonomic scope" value="Bacteria"/>
</dbReference>
<dbReference type="GO" id="GO:0030694">
    <property type="term" value="C:bacterial-type flagellum basal body, rod"/>
    <property type="evidence" value="ECO:0007669"/>
    <property type="project" value="InterPro"/>
</dbReference>
<dbReference type="HOGENOM" id="CLU_013687_0_0_7"/>
<dbReference type="EMBL" id="CP002085">
    <property type="protein sequence ID" value="ADK85691.1"/>
    <property type="molecule type" value="Genomic_DNA"/>
</dbReference>
<dbReference type="InterPro" id="IPR037925">
    <property type="entry name" value="FlgE/F/G-like"/>
</dbReference>
<dbReference type="NCBIfam" id="TIGR03506">
    <property type="entry name" value="FlgEFG_subfam"/>
    <property type="match status" value="1"/>
</dbReference>
<dbReference type="RefSeq" id="WP_013259130.1">
    <property type="nucleotide sequence ID" value="NC_014365.1"/>
</dbReference>
<keyword evidence="9" id="KW-1185">Reference proteome</keyword>
<name>E1QJE8_DESB2</name>
<dbReference type="NCBIfam" id="TIGR02490">
    <property type="entry name" value="flgF"/>
    <property type="match status" value="1"/>
</dbReference>
<dbReference type="PANTHER" id="PTHR30435">
    <property type="entry name" value="FLAGELLAR PROTEIN"/>
    <property type="match status" value="1"/>
</dbReference>
<dbReference type="STRING" id="644282.Deba_2329"/>
<evidence type="ECO:0000256" key="3">
    <source>
        <dbReference type="ARBA" id="ARBA00023143"/>
    </source>
</evidence>
<evidence type="ECO:0000256" key="4">
    <source>
        <dbReference type="RuleBase" id="RU362116"/>
    </source>
</evidence>
<evidence type="ECO:0000256" key="1">
    <source>
        <dbReference type="ARBA" id="ARBA00004117"/>
    </source>
</evidence>
<gene>
    <name evidence="8" type="ordered locus">Deba_2329</name>
</gene>
<comment type="subcellular location">
    <subcellularLocation>
        <location evidence="1 4">Bacterial flagellum basal body</location>
    </subcellularLocation>
</comment>
<dbReference type="GO" id="GO:0071978">
    <property type="term" value="P:bacterial-type flagellum-dependent swarming motility"/>
    <property type="evidence" value="ECO:0007669"/>
    <property type="project" value="TreeGrafter"/>
</dbReference>
<dbReference type="PANTHER" id="PTHR30435:SF19">
    <property type="entry name" value="FLAGELLAR BASAL-BODY ROD PROTEIN FLGG"/>
    <property type="match status" value="1"/>
</dbReference>
<evidence type="ECO:0000313" key="9">
    <source>
        <dbReference type="Proteomes" id="UP000009047"/>
    </source>
</evidence>
<evidence type="ECO:0000313" key="8">
    <source>
        <dbReference type="EMBL" id="ADK85691.1"/>
    </source>
</evidence>
<keyword evidence="8" id="KW-0282">Flagellum</keyword>
<dbReference type="Proteomes" id="UP000009047">
    <property type="component" value="Chromosome"/>
</dbReference>
<dbReference type="InterPro" id="IPR001444">
    <property type="entry name" value="Flag_bb_rod_N"/>
</dbReference>
<keyword evidence="8" id="KW-0966">Cell projection</keyword>
<evidence type="ECO:0000259" key="5">
    <source>
        <dbReference type="Pfam" id="PF00460"/>
    </source>
</evidence>